<evidence type="ECO:0000256" key="1">
    <source>
        <dbReference type="SAM" id="MobiDB-lite"/>
    </source>
</evidence>
<dbReference type="InterPro" id="IPR036691">
    <property type="entry name" value="Endo/exonu/phosph_ase_sf"/>
</dbReference>
<feature type="domain" description="Endonuclease/exonuclease/phosphatase" evidence="2">
    <location>
        <begin position="5"/>
        <end position="309"/>
    </location>
</feature>
<evidence type="ECO:0000259" key="2">
    <source>
        <dbReference type="Pfam" id="PF03372"/>
    </source>
</evidence>
<dbReference type="Pfam" id="PF03372">
    <property type="entry name" value="Exo_endo_phos"/>
    <property type="match status" value="1"/>
</dbReference>
<dbReference type="EMBL" id="BOML01000038">
    <property type="protein sequence ID" value="GIE03381.1"/>
    <property type="molecule type" value="Genomic_DNA"/>
</dbReference>
<dbReference type="PANTHER" id="PTHR42834:SF1">
    <property type="entry name" value="ENDONUCLEASE_EXONUCLEASE_PHOSPHATASE FAMILY PROTEIN (AFU_ORTHOLOGUE AFUA_3G09210)"/>
    <property type="match status" value="1"/>
</dbReference>
<name>A0ABQ3Z0N8_9ACTN</name>
<evidence type="ECO:0000313" key="3">
    <source>
        <dbReference type="EMBL" id="GIE03381.1"/>
    </source>
</evidence>
<dbReference type="Gene3D" id="3.60.10.10">
    <property type="entry name" value="Endonuclease/exonuclease/phosphatase"/>
    <property type="match status" value="1"/>
</dbReference>
<evidence type="ECO:0000313" key="4">
    <source>
        <dbReference type="Proteomes" id="UP000637628"/>
    </source>
</evidence>
<feature type="region of interest" description="Disordered" evidence="1">
    <location>
        <begin position="290"/>
        <end position="311"/>
    </location>
</feature>
<comment type="caution">
    <text evidence="3">The sequence shown here is derived from an EMBL/GenBank/DDBJ whole genome shotgun (WGS) entry which is preliminary data.</text>
</comment>
<keyword evidence="4" id="KW-1185">Reference proteome</keyword>
<gene>
    <name evidence="3" type="ORF">Adu01nite_47310</name>
</gene>
<sequence length="319" mass="33725">MFTVMTWNVENLFRPGQPGGPTSTNVYEAKIAGLAEMIARQAPDAVSIQELGDPAALDDLVTALGGTWHRQVSAHPDSRGIRVAWLSTLPISEPAEITAFPAPLQPVQVDDHGATLATMGRGAVAVTVTTGSGIPIRLITTHLKSKLLTFPGGRFSPRDEDERARFAAYALARRAGEATTLRVAVSAVLAGEGDERAVILTGDLNDSPQAATTQLLLGPPGSEIGTGGFDRPDRGDGMRLWNLAPLMPAGQDYSRINQGRKELIDHILVSKALVTPLSGVTAHTVIDTPLESIDPADPPARRNEPASDHAPVVATFAHL</sequence>
<accession>A0ABQ3Z0N8</accession>
<dbReference type="Proteomes" id="UP000637628">
    <property type="component" value="Unassembled WGS sequence"/>
</dbReference>
<reference evidence="3 4" key="1">
    <citation type="submission" date="2021-01" db="EMBL/GenBank/DDBJ databases">
        <title>Whole genome shotgun sequence of Actinoplanes durhamensis NBRC 14914.</title>
        <authorList>
            <person name="Komaki H."/>
            <person name="Tamura T."/>
        </authorList>
    </citation>
    <scope>NUCLEOTIDE SEQUENCE [LARGE SCALE GENOMIC DNA]</scope>
    <source>
        <strain evidence="3 4">NBRC 14914</strain>
    </source>
</reference>
<dbReference type="InterPro" id="IPR005135">
    <property type="entry name" value="Endo/exonuclease/phosphatase"/>
</dbReference>
<dbReference type="SUPFAM" id="SSF56219">
    <property type="entry name" value="DNase I-like"/>
    <property type="match status" value="1"/>
</dbReference>
<organism evidence="3 4">
    <name type="scientific">Paractinoplanes durhamensis</name>
    <dbReference type="NCBI Taxonomy" id="113563"/>
    <lineage>
        <taxon>Bacteria</taxon>
        <taxon>Bacillati</taxon>
        <taxon>Actinomycetota</taxon>
        <taxon>Actinomycetes</taxon>
        <taxon>Micromonosporales</taxon>
        <taxon>Micromonosporaceae</taxon>
        <taxon>Paractinoplanes</taxon>
    </lineage>
</organism>
<protein>
    <recommendedName>
        <fullName evidence="2">Endonuclease/exonuclease/phosphatase domain-containing protein</fullName>
    </recommendedName>
</protein>
<dbReference type="PANTHER" id="PTHR42834">
    <property type="entry name" value="ENDONUCLEASE/EXONUCLEASE/PHOSPHATASE FAMILY PROTEIN (AFU_ORTHOLOGUE AFUA_3G09210)"/>
    <property type="match status" value="1"/>
</dbReference>
<proteinExistence type="predicted"/>